<evidence type="ECO:0000259" key="14">
    <source>
        <dbReference type="Pfam" id="PF23492"/>
    </source>
</evidence>
<keyword evidence="4 15" id="KW-0645">Protease</keyword>
<feature type="transmembrane region" description="Helical" evidence="12">
    <location>
        <begin position="131"/>
        <end position="148"/>
    </location>
</feature>
<evidence type="ECO:0000259" key="13">
    <source>
        <dbReference type="Pfam" id="PF01435"/>
    </source>
</evidence>
<evidence type="ECO:0000256" key="3">
    <source>
        <dbReference type="ARBA" id="ARBA00022475"/>
    </source>
</evidence>
<dbReference type="InterPro" id="IPR001915">
    <property type="entry name" value="Peptidase_M48"/>
</dbReference>
<reference evidence="15 16" key="1">
    <citation type="submission" date="2023-07" db="EMBL/GenBank/DDBJ databases">
        <title>Genomic Encyclopedia of Type Strains, Phase IV (KMG-IV): sequencing the most valuable type-strain genomes for metagenomic binning, comparative biology and taxonomic classification.</title>
        <authorList>
            <person name="Goeker M."/>
        </authorList>
    </citation>
    <scope>NUCLEOTIDE SEQUENCE [LARGE SCALE GENOMIC DNA]</scope>
    <source>
        <strain evidence="15 16">DSM 17723</strain>
    </source>
</reference>
<accession>A0ABT9Z785</accession>
<dbReference type="InterPro" id="IPR056388">
    <property type="entry name" value="PH_YxkI"/>
</dbReference>
<evidence type="ECO:0000256" key="5">
    <source>
        <dbReference type="ARBA" id="ARBA00022692"/>
    </source>
</evidence>
<feature type="transmembrane region" description="Helical" evidence="12">
    <location>
        <begin position="56"/>
        <end position="75"/>
    </location>
</feature>
<name>A0ABT9Z785_9BACI</name>
<evidence type="ECO:0000256" key="11">
    <source>
        <dbReference type="ARBA" id="ARBA00023136"/>
    </source>
</evidence>
<dbReference type="GO" id="GO:0008233">
    <property type="term" value="F:peptidase activity"/>
    <property type="evidence" value="ECO:0007669"/>
    <property type="project" value="UniProtKB-KW"/>
</dbReference>
<protein>
    <submittedName>
        <fullName evidence="15">Zn-dependent protease with chaperone function</fullName>
    </submittedName>
</protein>
<sequence length="571" mass="65518">MFHSLQDCLLSIGIGYLIPIIGLVVGKTNKKIGITFEICLGLLLIAYMLYKYSFPGALIYLGLIAFSYSSALMLTTSNTSTKKVKEELAKINLEQIKLHKDLKRVIFDISIFFIVVLFAVLFFIFGPDESPLKYFILFGFITLFSEFIKRIIVYRTVTCYFDSQTKTIYIYSFFESRKFSINDCQNVQIESAVDILKLHPLFTLFSSNIDFTTSLEKVLKISLPGETIFLTFVEAERWKEILHVSKAEIEDEDELVTVLPFYHKHNLKRLFGKLYFATTVKGVSAYSGLLLLLYFLNVPTWGLITAGICYWLLNISISDLVLKTAMDAKLANDPLLLSKADAIFTKAGIPNAKLYITDSAQYNGLATGMNIGRAMITLTTATLKLPIETIEGILAHEAIHVKKRDIMWAQIWRACFILFLLIVVIFIKENITNIEAYTVPIFLTIWLLMFLFPIYQSFISQWMEVRADHLGATLLEGGQQQMAESLRALSLAQDDESKKALTYQMIEIDKNKEINSLKRESLIWRIIEFQLMPHPPMYWRVHSLNTNQYGWGKAILFRWMRDRCVESISIK</sequence>
<dbReference type="InterPro" id="IPR050083">
    <property type="entry name" value="HtpX_protease"/>
</dbReference>
<evidence type="ECO:0000256" key="12">
    <source>
        <dbReference type="SAM" id="Phobius"/>
    </source>
</evidence>
<organism evidence="15 16">
    <name type="scientific">Metabacillus niabensis</name>
    <dbReference type="NCBI Taxonomy" id="324854"/>
    <lineage>
        <taxon>Bacteria</taxon>
        <taxon>Bacillati</taxon>
        <taxon>Bacillota</taxon>
        <taxon>Bacilli</taxon>
        <taxon>Bacillales</taxon>
        <taxon>Bacillaceae</taxon>
        <taxon>Metabacillus</taxon>
    </lineage>
</organism>
<dbReference type="Pfam" id="PF23492">
    <property type="entry name" value="bPH_9"/>
    <property type="match status" value="1"/>
</dbReference>
<evidence type="ECO:0000256" key="10">
    <source>
        <dbReference type="ARBA" id="ARBA00023049"/>
    </source>
</evidence>
<keyword evidence="8" id="KW-0862">Zinc</keyword>
<feature type="transmembrane region" description="Helical" evidence="12">
    <location>
        <begin position="434"/>
        <end position="455"/>
    </location>
</feature>
<dbReference type="PANTHER" id="PTHR43221">
    <property type="entry name" value="PROTEASE HTPX"/>
    <property type="match status" value="1"/>
</dbReference>
<feature type="transmembrane region" description="Helical" evidence="12">
    <location>
        <begin position="105"/>
        <end position="125"/>
    </location>
</feature>
<dbReference type="Proteomes" id="UP001232245">
    <property type="component" value="Unassembled WGS sequence"/>
</dbReference>
<evidence type="ECO:0000256" key="4">
    <source>
        <dbReference type="ARBA" id="ARBA00022670"/>
    </source>
</evidence>
<keyword evidence="5 12" id="KW-0812">Transmembrane</keyword>
<evidence type="ECO:0000256" key="7">
    <source>
        <dbReference type="ARBA" id="ARBA00022801"/>
    </source>
</evidence>
<comment type="caution">
    <text evidence="15">The sequence shown here is derived from an EMBL/GenBank/DDBJ whole genome shotgun (WGS) entry which is preliminary data.</text>
</comment>
<dbReference type="EMBL" id="JAUSTZ010000009">
    <property type="protein sequence ID" value="MDQ0227463.1"/>
    <property type="molecule type" value="Genomic_DNA"/>
</dbReference>
<dbReference type="Pfam" id="PF01435">
    <property type="entry name" value="Peptidase_M48"/>
    <property type="match status" value="1"/>
</dbReference>
<evidence type="ECO:0000256" key="8">
    <source>
        <dbReference type="ARBA" id="ARBA00022833"/>
    </source>
</evidence>
<keyword evidence="10" id="KW-0482">Metalloprotease</keyword>
<keyword evidence="6" id="KW-0479">Metal-binding</keyword>
<feature type="transmembrane region" description="Helical" evidence="12">
    <location>
        <begin position="411"/>
        <end position="428"/>
    </location>
</feature>
<feature type="transmembrane region" description="Helical" evidence="12">
    <location>
        <begin position="6"/>
        <end position="25"/>
    </location>
</feature>
<dbReference type="CDD" id="cd07329">
    <property type="entry name" value="M56_like"/>
    <property type="match status" value="1"/>
</dbReference>
<dbReference type="Gene3D" id="3.30.2010.10">
    <property type="entry name" value="Metalloproteases ('zincins'), catalytic domain"/>
    <property type="match status" value="1"/>
</dbReference>
<dbReference type="RefSeq" id="WP_307190811.1">
    <property type="nucleotide sequence ID" value="NZ_JAUSTZ010000009.1"/>
</dbReference>
<evidence type="ECO:0000313" key="16">
    <source>
        <dbReference type="Proteomes" id="UP001232245"/>
    </source>
</evidence>
<feature type="transmembrane region" description="Helical" evidence="12">
    <location>
        <begin position="274"/>
        <end position="295"/>
    </location>
</feature>
<evidence type="ECO:0000256" key="9">
    <source>
        <dbReference type="ARBA" id="ARBA00022989"/>
    </source>
</evidence>
<feature type="domain" description="Peptidase M48" evidence="13">
    <location>
        <begin position="340"/>
        <end position="545"/>
    </location>
</feature>
<evidence type="ECO:0000256" key="2">
    <source>
        <dbReference type="ARBA" id="ARBA00004651"/>
    </source>
</evidence>
<feature type="transmembrane region" description="Helical" evidence="12">
    <location>
        <begin position="301"/>
        <end position="322"/>
    </location>
</feature>
<keyword evidence="11 12" id="KW-0472">Membrane</keyword>
<feature type="domain" description="YxkI PH" evidence="14">
    <location>
        <begin position="159"/>
        <end position="243"/>
    </location>
</feature>
<dbReference type="PANTHER" id="PTHR43221:SF1">
    <property type="entry name" value="PROTEASE HTPX"/>
    <property type="match status" value="1"/>
</dbReference>
<gene>
    <name evidence="15" type="ORF">J2S02_003808</name>
</gene>
<evidence type="ECO:0000256" key="1">
    <source>
        <dbReference type="ARBA" id="ARBA00001947"/>
    </source>
</evidence>
<comment type="subcellular location">
    <subcellularLocation>
        <location evidence="2">Cell membrane</location>
        <topology evidence="2">Multi-pass membrane protein</topology>
    </subcellularLocation>
</comment>
<evidence type="ECO:0000256" key="6">
    <source>
        <dbReference type="ARBA" id="ARBA00022723"/>
    </source>
</evidence>
<keyword evidence="16" id="KW-1185">Reference proteome</keyword>
<keyword evidence="3" id="KW-1003">Cell membrane</keyword>
<comment type="cofactor">
    <cofactor evidence="1">
        <name>Zn(2+)</name>
        <dbReference type="ChEBI" id="CHEBI:29105"/>
    </cofactor>
</comment>
<evidence type="ECO:0000313" key="15">
    <source>
        <dbReference type="EMBL" id="MDQ0227463.1"/>
    </source>
</evidence>
<proteinExistence type="predicted"/>
<dbReference type="GO" id="GO:0006508">
    <property type="term" value="P:proteolysis"/>
    <property type="evidence" value="ECO:0007669"/>
    <property type="project" value="UniProtKB-KW"/>
</dbReference>
<keyword evidence="9 12" id="KW-1133">Transmembrane helix</keyword>
<feature type="transmembrane region" description="Helical" evidence="12">
    <location>
        <begin position="32"/>
        <end position="50"/>
    </location>
</feature>
<keyword evidence="7" id="KW-0378">Hydrolase</keyword>